<dbReference type="InterPro" id="IPR036866">
    <property type="entry name" value="RibonucZ/Hydroxyglut_hydro"/>
</dbReference>
<reference evidence="2" key="2">
    <citation type="submission" date="2021-10" db="EMBL/GenBank/DDBJ databases">
        <title>Phylogenomics reveals ancestral predisposition of the termite-cultivated fungus Termitomyces towards a domesticated lifestyle.</title>
        <authorList>
            <person name="Auxier B."/>
            <person name="Grum-Grzhimaylo A."/>
            <person name="Cardenas M.E."/>
            <person name="Lodge J.D."/>
            <person name="Laessoe T."/>
            <person name="Pedersen O."/>
            <person name="Smith M.E."/>
            <person name="Kuyper T.W."/>
            <person name="Franco-Molano E.A."/>
            <person name="Baroni T.J."/>
            <person name="Aanen D.K."/>
        </authorList>
    </citation>
    <scope>NUCLEOTIDE SEQUENCE</scope>
    <source>
        <strain evidence="2">AP01</strain>
        <tissue evidence="2">Mycelium</tissue>
    </source>
</reference>
<name>A0A9P7G2J1_9AGAR</name>
<dbReference type="GO" id="GO:0070291">
    <property type="term" value="P:N-acylethanolamine metabolic process"/>
    <property type="evidence" value="ECO:0007669"/>
    <property type="project" value="TreeGrafter"/>
</dbReference>
<evidence type="ECO:0000313" key="2">
    <source>
        <dbReference type="EMBL" id="KAG5641614.1"/>
    </source>
</evidence>
<comment type="caution">
    <text evidence="2">The sequence shown here is derived from an EMBL/GenBank/DDBJ whole genome shotgun (WGS) entry which is preliminary data.</text>
</comment>
<reference evidence="2" key="1">
    <citation type="submission" date="2020-07" db="EMBL/GenBank/DDBJ databases">
        <authorList>
            <person name="Nieuwenhuis M."/>
            <person name="Van De Peppel L.J.J."/>
        </authorList>
    </citation>
    <scope>NUCLEOTIDE SEQUENCE</scope>
    <source>
        <strain evidence="2">AP01</strain>
        <tissue evidence="2">Mycelium</tissue>
    </source>
</reference>
<dbReference type="Proteomes" id="UP000775547">
    <property type="component" value="Unassembled WGS sequence"/>
</dbReference>
<gene>
    <name evidence="2" type="ORF">DXG03_004637</name>
</gene>
<dbReference type="AlphaFoldDB" id="A0A9P7G2J1"/>
<dbReference type="GO" id="GO:0005737">
    <property type="term" value="C:cytoplasm"/>
    <property type="evidence" value="ECO:0007669"/>
    <property type="project" value="TreeGrafter"/>
</dbReference>
<dbReference type="PIRSF" id="PIRSF038896">
    <property type="entry name" value="NAPE-PLD"/>
    <property type="match status" value="1"/>
</dbReference>
<dbReference type="Pfam" id="PF12706">
    <property type="entry name" value="Lactamase_B_2"/>
    <property type="match status" value="1"/>
</dbReference>
<evidence type="ECO:0000259" key="1">
    <source>
        <dbReference type="Pfam" id="PF12706"/>
    </source>
</evidence>
<sequence>MSAWPSFPKVSKDTSKLIPIRKVQTHLGAVEGKANDKIISTWLGHACFLIEPSRSDSGARGTRILFDPVFSDRCSPSQWIGPTRFTPPPCKIQDIPEVDAIVISHNHYDHLDTHTIGILSKRPRIPHFFAPLGNGSFFRSMGIPDTHVHIMDWWDSKRVEVTAQQHKVTVDITFTALHRPTLSASWVVEEVVSASPTDAAERPVVKVFFGGDTGYRAVLDGQDEDTLPVCPAFKEIGERFGGFDFAMVRACVVR</sequence>
<dbReference type="PANTHER" id="PTHR15032">
    <property type="entry name" value="N-ACYL-PHOSPHATIDYLETHANOLAMINE-HYDROLYZING PHOSPHOLIPASE D"/>
    <property type="match status" value="1"/>
</dbReference>
<dbReference type="EMBL" id="JABCKV010000279">
    <property type="protein sequence ID" value="KAG5641614.1"/>
    <property type="molecule type" value="Genomic_DNA"/>
</dbReference>
<dbReference type="GO" id="GO:0070290">
    <property type="term" value="F:N-acylphosphatidylethanolamine-specific phospholipase D activity"/>
    <property type="evidence" value="ECO:0007669"/>
    <property type="project" value="InterPro"/>
</dbReference>
<accession>A0A9P7G2J1</accession>
<proteinExistence type="predicted"/>
<dbReference type="GO" id="GO:0008270">
    <property type="term" value="F:zinc ion binding"/>
    <property type="evidence" value="ECO:0007669"/>
    <property type="project" value="InterPro"/>
</dbReference>
<feature type="domain" description="Metallo-beta-lactamase" evidence="1">
    <location>
        <begin position="62"/>
        <end position="252"/>
    </location>
</feature>
<keyword evidence="3" id="KW-1185">Reference proteome</keyword>
<dbReference type="Gene3D" id="3.60.15.10">
    <property type="entry name" value="Ribonuclease Z/Hydroxyacylglutathione hydrolase-like"/>
    <property type="match status" value="1"/>
</dbReference>
<dbReference type="SUPFAM" id="SSF56281">
    <property type="entry name" value="Metallo-hydrolase/oxidoreductase"/>
    <property type="match status" value="1"/>
</dbReference>
<evidence type="ECO:0000313" key="3">
    <source>
        <dbReference type="Proteomes" id="UP000775547"/>
    </source>
</evidence>
<dbReference type="GO" id="GO:0070292">
    <property type="term" value="P:N-acylphosphatidylethanolamine metabolic process"/>
    <property type="evidence" value="ECO:0007669"/>
    <property type="project" value="TreeGrafter"/>
</dbReference>
<dbReference type="InterPro" id="IPR001279">
    <property type="entry name" value="Metallo-B-lactamas"/>
</dbReference>
<dbReference type="InterPro" id="IPR024884">
    <property type="entry name" value="NAPE-PLD"/>
</dbReference>
<dbReference type="PANTHER" id="PTHR15032:SF4">
    <property type="entry name" value="N-ACYL-PHOSPHATIDYLETHANOLAMINE-HYDROLYZING PHOSPHOLIPASE D"/>
    <property type="match status" value="1"/>
</dbReference>
<organism evidence="2 3">
    <name type="scientific">Asterophora parasitica</name>
    <dbReference type="NCBI Taxonomy" id="117018"/>
    <lineage>
        <taxon>Eukaryota</taxon>
        <taxon>Fungi</taxon>
        <taxon>Dikarya</taxon>
        <taxon>Basidiomycota</taxon>
        <taxon>Agaricomycotina</taxon>
        <taxon>Agaricomycetes</taxon>
        <taxon>Agaricomycetidae</taxon>
        <taxon>Agaricales</taxon>
        <taxon>Tricholomatineae</taxon>
        <taxon>Lyophyllaceae</taxon>
        <taxon>Asterophora</taxon>
    </lineage>
</organism>
<dbReference type="OrthoDB" id="332863at2759"/>
<protein>
    <recommendedName>
        <fullName evidence="1">Metallo-beta-lactamase domain-containing protein</fullName>
    </recommendedName>
</protein>